<comment type="caution">
    <text evidence="3">The sequence shown here is derived from an EMBL/GenBank/DDBJ whole genome shotgun (WGS) entry which is preliminary data.</text>
</comment>
<protein>
    <recommendedName>
        <fullName evidence="5">DUF3099 domain-containing protein</fullName>
    </recommendedName>
</protein>
<dbReference type="Proteomes" id="UP001364211">
    <property type="component" value="Unassembled WGS sequence"/>
</dbReference>
<evidence type="ECO:0000256" key="1">
    <source>
        <dbReference type="SAM" id="MobiDB-lite"/>
    </source>
</evidence>
<evidence type="ECO:0000256" key="2">
    <source>
        <dbReference type="SAM" id="Phobius"/>
    </source>
</evidence>
<name>A0ABU8T0E0_9PSEU</name>
<sequence>MRRRSRRREPVRVVTDLTEPLAVEHGRRIRIRLVAMVAWIAGWIVAGALWRDGWLATAILLTSGPGVWILWWLFVPSRPRGRREPVPRAAPRALPGPPDRER</sequence>
<proteinExistence type="predicted"/>
<accession>A0ABU8T0E0</accession>
<feature type="region of interest" description="Disordered" evidence="1">
    <location>
        <begin position="79"/>
        <end position="102"/>
    </location>
</feature>
<gene>
    <name evidence="3" type="ORF">WJX68_00575</name>
</gene>
<dbReference type="RefSeq" id="WP_340285451.1">
    <property type="nucleotide sequence ID" value="NZ_JBBJUP010000001.1"/>
</dbReference>
<keyword evidence="4" id="KW-1185">Reference proteome</keyword>
<keyword evidence="2" id="KW-0812">Transmembrane</keyword>
<feature type="transmembrane region" description="Helical" evidence="2">
    <location>
        <begin position="56"/>
        <end position="75"/>
    </location>
</feature>
<evidence type="ECO:0000313" key="3">
    <source>
        <dbReference type="EMBL" id="MEJ8277414.1"/>
    </source>
</evidence>
<feature type="transmembrane region" description="Helical" evidence="2">
    <location>
        <begin position="33"/>
        <end position="50"/>
    </location>
</feature>
<dbReference type="EMBL" id="JBBJUP010000001">
    <property type="protein sequence ID" value="MEJ8277414.1"/>
    <property type="molecule type" value="Genomic_DNA"/>
</dbReference>
<evidence type="ECO:0000313" key="4">
    <source>
        <dbReference type="Proteomes" id="UP001364211"/>
    </source>
</evidence>
<keyword evidence="2" id="KW-1133">Transmembrane helix</keyword>
<evidence type="ECO:0008006" key="5">
    <source>
        <dbReference type="Google" id="ProtNLM"/>
    </source>
</evidence>
<keyword evidence="2" id="KW-0472">Membrane</keyword>
<reference evidence="3 4" key="1">
    <citation type="submission" date="2024-03" db="EMBL/GenBank/DDBJ databases">
        <title>Draft genome sequence of Pseudonocardia sp. DW16-2.</title>
        <authorList>
            <person name="Duangmal K."/>
        </authorList>
    </citation>
    <scope>NUCLEOTIDE SEQUENCE [LARGE SCALE GENOMIC DNA]</scope>
    <source>
        <strain evidence="3 4">DW16-2</strain>
    </source>
</reference>
<organism evidence="3 4">
    <name type="scientific">Pseudonocardia spirodelae</name>
    <dbReference type="NCBI Taxonomy" id="3133431"/>
    <lineage>
        <taxon>Bacteria</taxon>
        <taxon>Bacillati</taxon>
        <taxon>Actinomycetota</taxon>
        <taxon>Actinomycetes</taxon>
        <taxon>Pseudonocardiales</taxon>
        <taxon>Pseudonocardiaceae</taxon>
        <taxon>Pseudonocardia</taxon>
    </lineage>
</organism>